<organism evidence="1 2">
    <name type="scientific">Linnemannia elongata AG-77</name>
    <dbReference type="NCBI Taxonomy" id="1314771"/>
    <lineage>
        <taxon>Eukaryota</taxon>
        <taxon>Fungi</taxon>
        <taxon>Fungi incertae sedis</taxon>
        <taxon>Mucoromycota</taxon>
        <taxon>Mortierellomycotina</taxon>
        <taxon>Mortierellomycetes</taxon>
        <taxon>Mortierellales</taxon>
        <taxon>Mortierellaceae</taxon>
        <taxon>Linnemannia</taxon>
    </lineage>
</organism>
<keyword evidence="2" id="KW-1185">Reference proteome</keyword>
<dbReference type="OrthoDB" id="118105at2759"/>
<name>A0A197JD95_9FUNG</name>
<dbReference type="EMBL" id="KV442162">
    <property type="protein sequence ID" value="OAQ22471.1"/>
    <property type="molecule type" value="Genomic_DNA"/>
</dbReference>
<reference evidence="1 2" key="1">
    <citation type="submission" date="2016-05" db="EMBL/GenBank/DDBJ databases">
        <title>Genome sequencing reveals origins of a unique bacterial endosymbiosis in the earliest lineages of terrestrial Fungi.</title>
        <authorList>
            <consortium name="DOE Joint Genome Institute"/>
            <person name="Uehling J."/>
            <person name="Gryganskyi A."/>
            <person name="Hameed K."/>
            <person name="Tschaplinski T."/>
            <person name="Misztal P."/>
            <person name="Wu S."/>
            <person name="Desiro A."/>
            <person name="Vande Pol N."/>
            <person name="Du Z.-Y."/>
            <person name="Zienkiewicz A."/>
            <person name="Zienkiewicz K."/>
            <person name="Morin E."/>
            <person name="Tisserant E."/>
            <person name="Splivallo R."/>
            <person name="Hainaut M."/>
            <person name="Henrissat B."/>
            <person name="Ohm R."/>
            <person name="Kuo A."/>
            <person name="Yan J."/>
            <person name="Lipzen A."/>
            <person name="Nolan M."/>
            <person name="Labutti K."/>
            <person name="Barry K."/>
            <person name="Goldstein A."/>
            <person name="Labbe J."/>
            <person name="Schadt C."/>
            <person name="Tuskan G."/>
            <person name="Grigoriev I."/>
            <person name="Martin F."/>
            <person name="Vilgalys R."/>
            <person name="Bonito G."/>
        </authorList>
    </citation>
    <scope>NUCLEOTIDE SEQUENCE [LARGE SCALE GENOMIC DNA]</scope>
    <source>
        <strain evidence="1 2">AG-77</strain>
    </source>
</reference>
<dbReference type="Proteomes" id="UP000078512">
    <property type="component" value="Unassembled WGS sequence"/>
</dbReference>
<gene>
    <name evidence="1" type="ORF">K457DRAFT_37177</name>
</gene>
<protein>
    <recommendedName>
        <fullName evidence="3">PiggyBac transposable element-derived protein 4 C-terminal zinc-ribbon domain-containing protein</fullName>
    </recommendedName>
</protein>
<accession>A0A197JD95</accession>
<evidence type="ECO:0008006" key="3">
    <source>
        <dbReference type="Google" id="ProtNLM"/>
    </source>
</evidence>
<proteinExistence type="predicted"/>
<evidence type="ECO:0000313" key="1">
    <source>
        <dbReference type="EMBL" id="OAQ22471.1"/>
    </source>
</evidence>
<sequence>MPRNRRVIVEEVSEVEEDEVDTNDVADEEEMDFSITRRPATRLDELFPVDDEDNEDEGDAEVIPDVGARPNCILCRHKATVLGDKTCDVKTPTTWICGFCKVPLCLTKTRNCYKEYHGF</sequence>
<dbReference type="AlphaFoldDB" id="A0A197JD95"/>
<evidence type="ECO:0000313" key="2">
    <source>
        <dbReference type="Proteomes" id="UP000078512"/>
    </source>
</evidence>